<dbReference type="Pfam" id="PF00702">
    <property type="entry name" value="Hydrolase"/>
    <property type="match status" value="1"/>
</dbReference>
<dbReference type="InterPro" id="IPR023198">
    <property type="entry name" value="PGP-like_dom2"/>
</dbReference>
<dbReference type="STRING" id="477680.SAMN05421788_1116"/>
<gene>
    <name evidence="1" type="ORF">SAMN05421788_1116</name>
</gene>
<dbReference type="Gene3D" id="1.10.150.240">
    <property type="entry name" value="Putative phosphatase, domain 2"/>
    <property type="match status" value="1"/>
</dbReference>
<accession>A0A173MB57</accession>
<reference evidence="2" key="1">
    <citation type="submission" date="2017-01" db="EMBL/GenBank/DDBJ databases">
        <authorList>
            <person name="Varghese N."/>
            <person name="Submissions S."/>
        </authorList>
    </citation>
    <scope>NUCLEOTIDE SEQUENCE [LARGE SCALE GENOMIC DNA]</scope>
    <source>
        <strain evidence="2">DSM 21054</strain>
    </source>
</reference>
<keyword evidence="2" id="KW-1185">Reference proteome</keyword>
<proteinExistence type="predicted"/>
<dbReference type="NCBIfam" id="TIGR01509">
    <property type="entry name" value="HAD-SF-IA-v3"/>
    <property type="match status" value="1"/>
</dbReference>
<dbReference type="RefSeq" id="WP_076381873.1">
    <property type="nucleotide sequence ID" value="NZ_AP017422.1"/>
</dbReference>
<evidence type="ECO:0000313" key="2">
    <source>
        <dbReference type="Proteomes" id="UP000186917"/>
    </source>
</evidence>
<dbReference type="Proteomes" id="UP000186917">
    <property type="component" value="Unassembled WGS sequence"/>
</dbReference>
<dbReference type="AlphaFoldDB" id="A0A173MB57"/>
<dbReference type="EMBL" id="FTOR01000011">
    <property type="protein sequence ID" value="SIT32044.1"/>
    <property type="molecule type" value="Genomic_DNA"/>
</dbReference>
<dbReference type="NCBIfam" id="NF008087">
    <property type="entry name" value="PRK10826.1"/>
    <property type="match status" value="1"/>
</dbReference>
<dbReference type="OrthoDB" id="9797743at2"/>
<dbReference type="PANTHER" id="PTHR18901">
    <property type="entry name" value="2-DEOXYGLUCOSE-6-PHOSPHATE PHOSPHATASE 2"/>
    <property type="match status" value="1"/>
</dbReference>
<dbReference type="SFLD" id="SFLDG01135">
    <property type="entry name" value="C1.5.6:_HAD__Beta-PGM__Phospha"/>
    <property type="match status" value="1"/>
</dbReference>
<dbReference type="SFLD" id="SFLDG01129">
    <property type="entry name" value="C1.5:_HAD__Beta-PGM__Phosphata"/>
    <property type="match status" value="1"/>
</dbReference>
<protein>
    <submittedName>
        <fullName evidence="1">Sugar-phosphatase</fullName>
    </submittedName>
</protein>
<dbReference type="SUPFAM" id="SSF56784">
    <property type="entry name" value="HAD-like"/>
    <property type="match status" value="1"/>
</dbReference>
<dbReference type="InterPro" id="IPR036412">
    <property type="entry name" value="HAD-like_sf"/>
</dbReference>
<name>A0A173MB57_9BACT</name>
<dbReference type="KEGG" id="fln:FLA_0793"/>
<dbReference type="PANTHER" id="PTHR18901:SF38">
    <property type="entry name" value="PSEUDOURIDINE-5'-PHOSPHATASE"/>
    <property type="match status" value="1"/>
</dbReference>
<dbReference type="InterPro" id="IPR006439">
    <property type="entry name" value="HAD-SF_hydro_IA"/>
</dbReference>
<sequence>MRLDTVIFDMDGLLIDSEPLWAEAADELFSQYGFKLSHEQYATTTGLRTKEFVQWWFRQYLIDPREDEKAETRIIDLVMEKVAQRGNIMPGVHHIFEFFKQRGFKIGLASSSPQRLIDQVVGLVGVKDYLQVTSSAGELPYGKPHPLVYLNCAEMLKSPATSCIAFEDSYNGMIAAKAARMKCVVVPHHSQQKEERWGAADLKLTSLQNFGALHLELVG</sequence>
<organism evidence="1 2">
    <name type="scientific">Filimonas lacunae</name>
    <dbReference type="NCBI Taxonomy" id="477680"/>
    <lineage>
        <taxon>Bacteria</taxon>
        <taxon>Pseudomonadati</taxon>
        <taxon>Bacteroidota</taxon>
        <taxon>Chitinophagia</taxon>
        <taxon>Chitinophagales</taxon>
        <taxon>Chitinophagaceae</taxon>
        <taxon>Filimonas</taxon>
    </lineage>
</organism>
<dbReference type="InterPro" id="IPR023214">
    <property type="entry name" value="HAD_sf"/>
</dbReference>
<evidence type="ECO:0000313" key="1">
    <source>
        <dbReference type="EMBL" id="SIT32044.1"/>
    </source>
</evidence>
<dbReference type="Gene3D" id="3.40.50.1000">
    <property type="entry name" value="HAD superfamily/HAD-like"/>
    <property type="match status" value="1"/>
</dbReference>
<dbReference type="SFLD" id="SFLDS00003">
    <property type="entry name" value="Haloacid_Dehalogenase"/>
    <property type="match status" value="1"/>
</dbReference>